<feature type="compositionally biased region" description="Polar residues" evidence="1">
    <location>
        <begin position="38"/>
        <end position="52"/>
    </location>
</feature>
<evidence type="ECO:0000256" key="1">
    <source>
        <dbReference type="SAM" id="MobiDB-lite"/>
    </source>
</evidence>
<dbReference type="AlphaFoldDB" id="A0AAV2H447"/>
<evidence type="ECO:0000313" key="2">
    <source>
        <dbReference type="EMBL" id="CAL1527950.1"/>
    </source>
</evidence>
<feature type="compositionally biased region" description="Basic and acidic residues" evidence="1">
    <location>
        <begin position="193"/>
        <end position="202"/>
    </location>
</feature>
<organism evidence="2 3">
    <name type="scientific">Lymnaea stagnalis</name>
    <name type="common">Great pond snail</name>
    <name type="synonym">Helix stagnalis</name>
    <dbReference type="NCBI Taxonomy" id="6523"/>
    <lineage>
        <taxon>Eukaryota</taxon>
        <taxon>Metazoa</taxon>
        <taxon>Spiralia</taxon>
        <taxon>Lophotrochozoa</taxon>
        <taxon>Mollusca</taxon>
        <taxon>Gastropoda</taxon>
        <taxon>Heterobranchia</taxon>
        <taxon>Euthyneura</taxon>
        <taxon>Panpulmonata</taxon>
        <taxon>Hygrophila</taxon>
        <taxon>Lymnaeoidea</taxon>
        <taxon>Lymnaeidae</taxon>
        <taxon>Lymnaea</taxon>
    </lineage>
</organism>
<reference evidence="2 3" key="1">
    <citation type="submission" date="2024-04" db="EMBL/GenBank/DDBJ databases">
        <authorList>
            <consortium name="Genoscope - CEA"/>
            <person name="William W."/>
        </authorList>
    </citation>
    <scope>NUCLEOTIDE SEQUENCE [LARGE SCALE GENOMIC DNA]</scope>
</reference>
<dbReference type="Proteomes" id="UP001497497">
    <property type="component" value="Unassembled WGS sequence"/>
</dbReference>
<feature type="non-terminal residue" evidence="2">
    <location>
        <position position="270"/>
    </location>
</feature>
<gene>
    <name evidence="2" type="ORF">GSLYS_00002120001</name>
</gene>
<accession>A0AAV2H447</accession>
<sequence length="270" mass="28989">MQHHEPDDTSILERTDAAPPERTDRIPLVGHENDTIETDLQLSEHTALSNFPQAEHVVPAPEHEESSLPGGHQDDSLHADPKRRGPGAEPDGQHDQPVVADGERDQQADPAGQEAEPVVADAEGGDPEGPSEDPRNDPLGAANRVIGSAIPNGSGTEHDLNTPAQDEPISSHCEEHEPTSESFRSTSNFPDDQTEKGEHVKADFPQAPETDMGVTDTGGADSPSTAPLSPDGAMTAKPGFAYTIPQHIYYLAQMFRNLLAFFARRVLSTL</sequence>
<feature type="compositionally biased region" description="Polar residues" evidence="1">
    <location>
        <begin position="180"/>
        <end position="191"/>
    </location>
</feature>
<protein>
    <submittedName>
        <fullName evidence="2">Uncharacterized protein</fullName>
    </submittedName>
</protein>
<feature type="compositionally biased region" description="Basic and acidic residues" evidence="1">
    <location>
        <begin position="1"/>
        <end position="25"/>
    </location>
</feature>
<proteinExistence type="predicted"/>
<comment type="caution">
    <text evidence="2">The sequence shown here is derived from an EMBL/GenBank/DDBJ whole genome shotgun (WGS) entry which is preliminary data.</text>
</comment>
<keyword evidence="3" id="KW-1185">Reference proteome</keyword>
<dbReference type="EMBL" id="CAXITT010000024">
    <property type="protein sequence ID" value="CAL1527950.1"/>
    <property type="molecule type" value="Genomic_DNA"/>
</dbReference>
<feature type="compositionally biased region" description="Basic and acidic residues" evidence="1">
    <location>
        <begin position="61"/>
        <end position="83"/>
    </location>
</feature>
<evidence type="ECO:0000313" key="3">
    <source>
        <dbReference type="Proteomes" id="UP001497497"/>
    </source>
</evidence>
<name>A0AAV2H447_LYMST</name>
<feature type="region of interest" description="Disordered" evidence="1">
    <location>
        <begin position="1"/>
        <end position="231"/>
    </location>
</feature>